<dbReference type="EC" id="2.7.7.38" evidence="5"/>
<dbReference type="SUPFAM" id="SSF53448">
    <property type="entry name" value="Nucleotide-diphospho-sugar transferases"/>
    <property type="match status" value="1"/>
</dbReference>
<dbReference type="InterPro" id="IPR004528">
    <property type="entry name" value="KdsB"/>
</dbReference>
<evidence type="ECO:0000313" key="6">
    <source>
        <dbReference type="EMBL" id="PZE18899.1"/>
    </source>
</evidence>
<comment type="catalytic activity">
    <reaction evidence="5">
        <text>3-deoxy-alpha-D-manno-oct-2-ulosonate + CTP = CMP-3-deoxy-beta-D-manno-octulosonate + diphosphate</text>
        <dbReference type="Rhea" id="RHEA:23448"/>
        <dbReference type="ChEBI" id="CHEBI:33019"/>
        <dbReference type="ChEBI" id="CHEBI:37563"/>
        <dbReference type="ChEBI" id="CHEBI:85986"/>
        <dbReference type="ChEBI" id="CHEBI:85987"/>
        <dbReference type="EC" id="2.7.7.38"/>
    </reaction>
</comment>
<dbReference type="InterPro" id="IPR003329">
    <property type="entry name" value="Cytidylyl_trans"/>
</dbReference>
<evidence type="ECO:0000256" key="3">
    <source>
        <dbReference type="ARBA" id="ARBA00022695"/>
    </source>
</evidence>
<dbReference type="Pfam" id="PF02348">
    <property type="entry name" value="CTP_transf_3"/>
    <property type="match status" value="1"/>
</dbReference>
<dbReference type="GO" id="GO:0033468">
    <property type="term" value="P:CMP-keto-3-deoxy-D-manno-octulosonic acid biosynthetic process"/>
    <property type="evidence" value="ECO:0007669"/>
    <property type="project" value="UniProtKB-UniRule"/>
</dbReference>
<evidence type="ECO:0000256" key="2">
    <source>
        <dbReference type="ARBA" id="ARBA00022679"/>
    </source>
</evidence>
<evidence type="ECO:0000313" key="7">
    <source>
        <dbReference type="Proteomes" id="UP000249248"/>
    </source>
</evidence>
<protein>
    <recommendedName>
        <fullName evidence="5">3-deoxy-manno-octulosonate cytidylyltransferase</fullName>
        <ecNumber evidence="5">2.7.7.38</ecNumber>
    </recommendedName>
    <alternativeName>
        <fullName evidence="5">CMP-2-keto-3-deoxyoctulosonic acid synthase</fullName>
        <shortName evidence="5">CKS</shortName>
        <shortName evidence="5">CMP-KDO synthase</shortName>
    </alternativeName>
</protein>
<comment type="pathway">
    <text evidence="5">Nucleotide-sugar biosynthesis; CMP-3-deoxy-D-manno-octulosonate biosynthesis; CMP-3-deoxy-D-manno-octulosonate from 3-deoxy-D-manno-octulosonate and CTP: step 1/1.</text>
</comment>
<dbReference type="PANTHER" id="PTHR42866:SF2">
    <property type="entry name" value="3-DEOXY-MANNO-OCTULOSONATE CYTIDYLYLTRANSFERASE, MITOCHONDRIAL"/>
    <property type="match status" value="1"/>
</dbReference>
<dbReference type="CDD" id="cd02517">
    <property type="entry name" value="CMP-KDO-Synthetase"/>
    <property type="match status" value="1"/>
</dbReference>
<keyword evidence="3 5" id="KW-0548">Nucleotidyltransferase</keyword>
<dbReference type="InterPro" id="IPR029044">
    <property type="entry name" value="Nucleotide-diphossugar_trans"/>
</dbReference>
<dbReference type="AlphaFoldDB" id="A0A2W1N2J8"/>
<dbReference type="GO" id="GO:0009103">
    <property type="term" value="P:lipopolysaccharide biosynthetic process"/>
    <property type="evidence" value="ECO:0007669"/>
    <property type="project" value="UniProtKB-UniRule"/>
</dbReference>
<dbReference type="HAMAP" id="MF_00057">
    <property type="entry name" value="KdsB"/>
    <property type="match status" value="1"/>
</dbReference>
<dbReference type="NCBIfam" id="NF009905">
    <property type="entry name" value="PRK13368.1"/>
    <property type="match status" value="1"/>
</dbReference>
<organism evidence="6 7">
    <name type="scientific">Putridiphycobacter roseus</name>
    <dbReference type="NCBI Taxonomy" id="2219161"/>
    <lineage>
        <taxon>Bacteria</taxon>
        <taxon>Pseudomonadati</taxon>
        <taxon>Bacteroidota</taxon>
        <taxon>Flavobacteriia</taxon>
        <taxon>Flavobacteriales</taxon>
        <taxon>Crocinitomicaceae</taxon>
        <taxon>Putridiphycobacter</taxon>
    </lineage>
</organism>
<name>A0A2W1N2J8_9FLAO</name>
<dbReference type="PANTHER" id="PTHR42866">
    <property type="entry name" value="3-DEOXY-MANNO-OCTULOSONATE CYTIDYLYLTRANSFERASE"/>
    <property type="match status" value="1"/>
</dbReference>
<evidence type="ECO:0000256" key="4">
    <source>
        <dbReference type="ARBA" id="ARBA00022985"/>
    </source>
</evidence>
<comment type="subcellular location">
    <subcellularLocation>
        <location evidence="5">Cytoplasm</location>
    </subcellularLocation>
    <subcellularLocation>
        <location evidence="1">Membrane</location>
    </subcellularLocation>
</comment>
<dbReference type="UniPathway" id="UPA00358">
    <property type="reaction ID" value="UER00476"/>
</dbReference>
<dbReference type="GO" id="GO:0016020">
    <property type="term" value="C:membrane"/>
    <property type="evidence" value="ECO:0007669"/>
    <property type="project" value="UniProtKB-SubCell"/>
</dbReference>
<sequence length="244" mass="27915">MKVLAIIPARYNSSRFPGKPLIDIKGKSMIQRVYEQVCKSNMVQKVVVATDDSRIFNAVVSFGGEVMMTANTHESGTERCGEIIEKYTGFDVVINIQGDEPLVQPQQIEQVLNLFEDPSVNIGTLVKAFDQESELFNPNRVKVVLDQFKNAIYFSRSPIPYLANVAKENWLDKTTFWKHIGIYAWREKTLKQILKLPVCTLEKLESLEQLRWLNADLKIRTAETNIETPNIDTPEDLQKVLNRL</sequence>
<evidence type="ECO:0000256" key="5">
    <source>
        <dbReference type="HAMAP-Rule" id="MF_00057"/>
    </source>
</evidence>
<dbReference type="NCBIfam" id="NF003950">
    <property type="entry name" value="PRK05450.1-3"/>
    <property type="match status" value="1"/>
</dbReference>
<keyword evidence="5" id="KW-0963">Cytoplasm</keyword>
<comment type="function">
    <text evidence="5">Activates KDO (a required 8-carbon sugar) for incorporation into bacterial lipopolysaccharide in Gram-negative bacteria.</text>
</comment>
<accession>A0A2W1N2J8</accession>
<dbReference type="OrthoDB" id="9815559at2"/>
<evidence type="ECO:0000256" key="1">
    <source>
        <dbReference type="ARBA" id="ARBA00004370"/>
    </source>
</evidence>
<keyword evidence="4 5" id="KW-0448">Lipopolysaccharide biosynthesis</keyword>
<dbReference type="NCBIfam" id="NF003952">
    <property type="entry name" value="PRK05450.1-5"/>
    <property type="match status" value="1"/>
</dbReference>
<dbReference type="GO" id="GO:0008690">
    <property type="term" value="F:3-deoxy-manno-octulosonate cytidylyltransferase activity"/>
    <property type="evidence" value="ECO:0007669"/>
    <property type="project" value="UniProtKB-UniRule"/>
</dbReference>
<keyword evidence="2 5" id="KW-0808">Transferase</keyword>
<reference evidence="6 7" key="1">
    <citation type="submission" date="2018-06" db="EMBL/GenBank/DDBJ databases">
        <title>The draft genome sequence of Crocinitomix sp. SM1701.</title>
        <authorList>
            <person name="Zhang X."/>
        </authorList>
    </citation>
    <scope>NUCLEOTIDE SEQUENCE [LARGE SCALE GENOMIC DNA]</scope>
    <source>
        <strain evidence="6 7">SM1701</strain>
    </source>
</reference>
<dbReference type="FunFam" id="3.90.550.10:FF:000011">
    <property type="entry name" value="3-deoxy-manno-octulosonate cytidylyltransferase"/>
    <property type="match status" value="1"/>
</dbReference>
<dbReference type="Gene3D" id="3.90.550.10">
    <property type="entry name" value="Spore Coat Polysaccharide Biosynthesis Protein SpsA, Chain A"/>
    <property type="match status" value="1"/>
</dbReference>
<dbReference type="GO" id="GO:0005829">
    <property type="term" value="C:cytosol"/>
    <property type="evidence" value="ECO:0007669"/>
    <property type="project" value="TreeGrafter"/>
</dbReference>
<comment type="similarity">
    <text evidence="5">Belongs to the KdsB family.</text>
</comment>
<comment type="caution">
    <text evidence="6">The sequence shown here is derived from an EMBL/GenBank/DDBJ whole genome shotgun (WGS) entry which is preliminary data.</text>
</comment>
<dbReference type="Proteomes" id="UP000249248">
    <property type="component" value="Unassembled WGS sequence"/>
</dbReference>
<gene>
    <name evidence="5 6" type="primary">kdsB</name>
    <name evidence="6" type="ORF">DNU06_03465</name>
</gene>
<keyword evidence="7" id="KW-1185">Reference proteome</keyword>
<dbReference type="NCBIfam" id="TIGR00466">
    <property type="entry name" value="kdsB"/>
    <property type="match status" value="1"/>
</dbReference>
<proteinExistence type="inferred from homology"/>
<dbReference type="RefSeq" id="WP_111061801.1">
    <property type="nucleotide sequence ID" value="NZ_JBHUCU010000007.1"/>
</dbReference>
<dbReference type="EMBL" id="QKSB01000001">
    <property type="protein sequence ID" value="PZE18899.1"/>
    <property type="molecule type" value="Genomic_DNA"/>
</dbReference>